<dbReference type="PROSITE" id="PS00134">
    <property type="entry name" value="TRYPSIN_HIS"/>
    <property type="match status" value="1"/>
</dbReference>
<dbReference type="Proteomes" id="UP001497623">
    <property type="component" value="Unassembled WGS sequence"/>
</dbReference>
<dbReference type="InterPro" id="IPR001254">
    <property type="entry name" value="Trypsin_dom"/>
</dbReference>
<dbReference type="InterPro" id="IPR043504">
    <property type="entry name" value="Peptidase_S1_PA_chymotrypsin"/>
</dbReference>
<reference evidence="12 13" key="1">
    <citation type="submission" date="2024-05" db="EMBL/GenBank/DDBJ databases">
        <authorList>
            <person name="Wallberg A."/>
        </authorList>
    </citation>
    <scope>NUCLEOTIDE SEQUENCE [LARGE SCALE GENOMIC DNA]</scope>
</reference>
<dbReference type="InterPro" id="IPR001314">
    <property type="entry name" value="Peptidase_S1A"/>
</dbReference>
<dbReference type="GO" id="GO:0006508">
    <property type="term" value="P:proteolysis"/>
    <property type="evidence" value="ECO:0007669"/>
    <property type="project" value="UniProtKB-KW"/>
</dbReference>
<dbReference type="AlphaFoldDB" id="A0AAV2Q3H6"/>
<accession>A0AAV2Q3H6</accession>
<dbReference type="PROSITE" id="PS50240">
    <property type="entry name" value="TRYPSIN_DOM"/>
    <property type="match status" value="1"/>
</dbReference>
<dbReference type="PRINTS" id="PR00722">
    <property type="entry name" value="CHYMOTRYPSIN"/>
</dbReference>
<evidence type="ECO:0000256" key="7">
    <source>
        <dbReference type="ARBA" id="ARBA00023157"/>
    </source>
</evidence>
<evidence type="ECO:0000256" key="5">
    <source>
        <dbReference type="ARBA" id="ARBA00022820"/>
    </source>
</evidence>
<dbReference type="EC" id="3.4.21.84" evidence="9"/>
<evidence type="ECO:0000256" key="9">
    <source>
        <dbReference type="ARBA" id="ARBA00066707"/>
    </source>
</evidence>
<dbReference type="GO" id="GO:0004252">
    <property type="term" value="F:serine-type endopeptidase activity"/>
    <property type="evidence" value="ECO:0007669"/>
    <property type="project" value="InterPro"/>
</dbReference>
<evidence type="ECO:0000256" key="6">
    <source>
        <dbReference type="ARBA" id="ARBA00022825"/>
    </source>
</evidence>
<protein>
    <recommendedName>
        <fullName evidence="9">limulus clotting factor C</fullName>
        <ecNumber evidence="9">3.4.21.84</ecNumber>
    </recommendedName>
</protein>
<dbReference type="FunFam" id="2.40.10.10:FF:000120">
    <property type="entry name" value="Putative serine protease"/>
    <property type="match status" value="1"/>
</dbReference>
<evidence type="ECO:0000256" key="10">
    <source>
        <dbReference type="RuleBase" id="RU363034"/>
    </source>
</evidence>
<feature type="non-terminal residue" evidence="12">
    <location>
        <position position="300"/>
    </location>
</feature>
<dbReference type="SUPFAM" id="SSF50494">
    <property type="entry name" value="Trypsin-like serine proteases"/>
    <property type="match status" value="1"/>
</dbReference>
<dbReference type="SMART" id="SM00020">
    <property type="entry name" value="Tryp_SPc"/>
    <property type="match status" value="1"/>
</dbReference>
<evidence type="ECO:0000256" key="4">
    <source>
        <dbReference type="ARBA" id="ARBA00022801"/>
    </source>
</evidence>
<dbReference type="GO" id="GO:0042381">
    <property type="term" value="P:hemolymph coagulation"/>
    <property type="evidence" value="ECO:0007669"/>
    <property type="project" value="UniProtKB-KW"/>
</dbReference>
<feature type="domain" description="Peptidase S1" evidence="11">
    <location>
        <begin position="76"/>
        <end position="300"/>
    </location>
</feature>
<dbReference type="PROSITE" id="PS00135">
    <property type="entry name" value="TRYPSIN_SER"/>
    <property type="match status" value="1"/>
</dbReference>
<proteinExistence type="predicted"/>
<keyword evidence="2 10" id="KW-0645">Protease</keyword>
<keyword evidence="3" id="KW-0732">Signal</keyword>
<dbReference type="PANTHER" id="PTHR24253">
    <property type="entry name" value="TRANSMEMBRANE PROTEASE SERINE"/>
    <property type="match status" value="1"/>
</dbReference>
<evidence type="ECO:0000256" key="1">
    <source>
        <dbReference type="ARBA" id="ARBA00022659"/>
    </source>
</evidence>
<dbReference type="InterPro" id="IPR018114">
    <property type="entry name" value="TRYPSIN_HIS"/>
</dbReference>
<keyword evidence="4 10" id="KW-0378">Hydrolase</keyword>
<evidence type="ECO:0000313" key="12">
    <source>
        <dbReference type="EMBL" id="CAL4068337.1"/>
    </source>
</evidence>
<evidence type="ECO:0000256" key="8">
    <source>
        <dbReference type="ARBA" id="ARBA00052079"/>
    </source>
</evidence>
<feature type="non-terminal residue" evidence="12">
    <location>
        <position position="1"/>
    </location>
</feature>
<keyword evidence="5" id="KW-0353">Hemolymph clotting</keyword>
<evidence type="ECO:0000259" key="11">
    <source>
        <dbReference type="PROSITE" id="PS50240"/>
    </source>
</evidence>
<comment type="caution">
    <text evidence="12">The sequence shown here is derived from an EMBL/GenBank/DDBJ whole genome shotgun (WGS) entry which is preliminary data.</text>
</comment>
<name>A0AAV2Q3H6_MEGNR</name>
<dbReference type="PANTHER" id="PTHR24253:SF103">
    <property type="entry name" value="TRANSMEMBRANE PROTEASE SERINE 7"/>
    <property type="match status" value="1"/>
</dbReference>
<organism evidence="12 13">
    <name type="scientific">Meganyctiphanes norvegica</name>
    <name type="common">Northern krill</name>
    <name type="synonym">Thysanopoda norvegica</name>
    <dbReference type="NCBI Taxonomy" id="48144"/>
    <lineage>
        <taxon>Eukaryota</taxon>
        <taxon>Metazoa</taxon>
        <taxon>Ecdysozoa</taxon>
        <taxon>Arthropoda</taxon>
        <taxon>Crustacea</taxon>
        <taxon>Multicrustacea</taxon>
        <taxon>Malacostraca</taxon>
        <taxon>Eumalacostraca</taxon>
        <taxon>Eucarida</taxon>
        <taxon>Euphausiacea</taxon>
        <taxon>Euphausiidae</taxon>
        <taxon>Meganyctiphanes</taxon>
    </lineage>
</organism>
<evidence type="ECO:0000313" key="13">
    <source>
        <dbReference type="Proteomes" id="UP001497623"/>
    </source>
</evidence>
<evidence type="ECO:0000256" key="2">
    <source>
        <dbReference type="ARBA" id="ARBA00022670"/>
    </source>
</evidence>
<keyword evidence="1" id="KW-0768">Sushi</keyword>
<keyword evidence="7" id="KW-1015">Disulfide bond</keyword>
<evidence type="ECO:0000256" key="3">
    <source>
        <dbReference type="ARBA" id="ARBA00022729"/>
    </source>
</evidence>
<dbReference type="Pfam" id="PF00089">
    <property type="entry name" value="Trypsin"/>
    <property type="match status" value="1"/>
</dbReference>
<dbReference type="InterPro" id="IPR033116">
    <property type="entry name" value="TRYPSIN_SER"/>
</dbReference>
<keyword evidence="6 10" id="KW-0720">Serine protease</keyword>
<sequence>NNEAISNTDDLWWPGSPGTRVTTSDCLLLLSSQYYLDSSPTQPFYPFGCHKQWYTICEYPIVDTCVCGTVNRVQLIVGGITTEENEYPWQVALVAQDSNFVNCGGSLINDRWVLTAAHCTGGVATQVLLGNHYINQIDSAEMRVNIKTVVNHPYYNRTTIENDFALVELETPLDLEAVAPHIRPVCLPSAINPSQYEDVEAIVTGWGQNSTYGSLSHVLQEVTLTTMNNSECQRLHGDLHTIVSPMICATKPGQGACYGDSGGPMVRDVGSYFNLIGVVSFGYGGCAHARNPSVFARITD</sequence>
<keyword evidence="13" id="KW-1185">Reference proteome</keyword>
<dbReference type="EMBL" id="CAXKWB010003084">
    <property type="protein sequence ID" value="CAL4068337.1"/>
    <property type="molecule type" value="Genomic_DNA"/>
</dbReference>
<dbReference type="CDD" id="cd00190">
    <property type="entry name" value="Tryp_SPc"/>
    <property type="match status" value="1"/>
</dbReference>
<gene>
    <name evidence="12" type="ORF">MNOR_LOCUS7139</name>
</gene>
<comment type="catalytic activity">
    <reaction evidence="8">
        <text>Selective cleavage of 103-Arg-|-Ser-104 and 124-Ile-|-Ile-125 bonds in Limulus clotting factor B to form activated factor B. Cleavage of -Pro-Arg-|-Xaa- bonds in synthetic substrates.</text>
        <dbReference type="EC" id="3.4.21.84"/>
    </reaction>
</comment>
<dbReference type="Gene3D" id="2.40.10.10">
    <property type="entry name" value="Trypsin-like serine proteases"/>
    <property type="match status" value="1"/>
</dbReference>
<dbReference type="InterPro" id="IPR009003">
    <property type="entry name" value="Peptidase_S1_PA"/>
</dbReference>